<dbReference type="InterPro" id="IPR029060">
    <property type="entry name" value="PIN-like_dom_sf"/>
</dbReference>
<evidence type="ECO:0000313" key="1">
    <source>
        <dbReference type="EMBL" id="BCO27842.1"/>
    </source>
</evidence>
<organism evidence="1 2">
    <name type="scientific">Rhodoferax lithotrophicus</name>
    <dbReference type="NCBI Taxonomy" id="2798804"/>
    <lineage>
        <taxon>Bacteria</taxon>
        <taxon>Pseudomonadati</taxon>
        <taxon>Pseudomonadota</taxon>
        <taxon>Betaproteobacteria</taxon>
        <taxon>Burkholderiales</taxon>
        <taxon>Comamonadaceae</taxon>
        <taxon>Rhodoferax</taxon>
    </lineage>
</organism>
<accession>A0ABM7MNK4</accession>
<evidence type="ECO:0000313" key="2">
    <source>
        <dbReference type="Proteomes" id="UP000824366"/>
    </source>
</evidence>
<reference evidence="1 2" key="1">
    <citation type="journal article" date="2021" name="Microbiol. Spectr.">
        <title>A Single Bacterium Capable of Oxidation and Reduction of Iron at Circumneutral pH.</title>
        <authorList>
            <person name="Kato S."/>
            <person name="Ohkuma M."/>
        </authorList>
    </citation>
    <scope>NUCLEOTIDE SEQUENCE [LARGE SCALE GENOMIC DNA]</scope>
    <source>
        <strain evidence="1 2">MIZ03</strain>
    </source>
</reference>
<evidence type="ECO:0008006" key="3">
    <source>
        <dbReference type="Google" id="ProtNLM"/>
    </source>
</evidence>
<dbReference type="Proteomes" id="UP000824366">
    <property type="component" value="Chromosome"/>
</dbReference>
<name>A0ABM7MNK4_9BURK</name>
<keyword evidence="2" id="KW-1185">Reference proteome</keyword>
<dbReference type="EMBL" id="AP024238">
    <property type="protein sequence ID" value="BCO27842.1"/>
    <property type="molecule type" value="Genomic_DNA"/>
</dbReference>
<gene>
    <name evidence="1" type="ORF">MIZ03_2733</name>
</gene>
<dbReference type="Gene3D" id="3.40.50.1010">
    <property type="entry name" value="5'-nuclease"/>
    <property type="match status" value="1"/>
</dbReference>
<proteinExistence type="predicted"/>
<sequence length="74" mass="8405">MDFLDISHRTLSSPETYATALDLALRYQHHLFDTLYHAVALHTPGAVLVTADECYYNKARHEGQISLLADFRLS</sequence>
<dbReference type="SUPFAM" id="SSF88723">
    <property type="entry name" value="PIN domain-like"/>
    <property type="match status" value="1"/>
</dbReference>
<protein>
    <recommendedName>
        <fullName evidence="3">PIN domain-containing protein</fullName>
    </recommendedName>
</protein>